<keyword evidence="4 6" id="KW-0472">Membrane</keyword>
<gene>
    <name evidence="8" type="ORF">EV671_100838</name>
</gene>
<evidence type="ECO:0000256" key="3">
    <source>
        <dbReference type="ARBA" id="ARBA00022989"/>
    </source>
</evidence>
<evidence type="ECO:0000313" key="9">
    <source>
        <dbReference type="Proteomes" id="UP000295110"/>
    </source>
</evidence>
<accession>A0A4R3V998</accession>
<feature type="compositionally biased region" description="Low complexity" evidence="5">
    <location>
        <begin position="90"/>
        <end position="100"/>
    </location>
</feature>
<reference evidence="8 9" key="1">
    <citation type="submission" date="2019-03" db="EMBL/GenBank/DDBJ databases">
        <title>Genomic Encyclopedia of Type Strains, Phase IV (KMG-IV): sequencing the most valuable type-strain genomes for metagenomic binning, comparative biology and taxonomic classification.</title>
        <authorList>
            <person name="Goeker M."/>
        </authorList>
    </citation>
    <scope>NUCLEOTIDE SEQUENCE [LARGE SCALE GENOMIC DNA]</scope>
    <source>
        <strain evidence="8 9">DSM 654</strain>
    </source>
</reference>
<dbReference type="EMBL" id="SMBU01000008">
    <property type="protein sequence ID" value="TCV00283.1"/>
    <property type="molecule type" value="Genomic_DNA"/>
</dbReference>
<organism evidence="8 9">
    <name type="scientific">Roseateles saccharophilus</name>
    <name type="common">Pseudomonas saccharophila</name>
    <dbReference type="NCBI Taxonomy" id="304"/>
    <lineage>
        <taxon>Bacteria</taxon>
        <taxon>Pseudomonadati</taxon>
        <taxon>Pseudomonadota</taxon>
        <taxon>Betaproteobacteria</taxon>
        <taxon>Burkholderiales</taxon>
        <taxon>Sphaerotilaceae</taxon>
        <taxon>Roseateles</taxon>
    </lineage>
</organism>
<evidence type="ECO:0000256" key="2">
    <source>
        <dbReference type="ARBA" id="ARBA00022692"/>
    </source>
</evidence>
<evidence type="ECO:0000313" key="8">
    <source>
        <dbReference type="EMBL" id="TCV00283.1"/>
    </source>
</evidence>
<evidence type="ECO:0000256" key="1">
    <source>
        <dbReference type="ARBA" id="ARBA00022475"/>
    </source>
</evidence>
<comment type="caution">
    <text evidence="8">The sequence shown here is derived from an EMBL/GenBank/DDBJ whole genome shotgun (WGS) entry which is preliminary data.</text>
</comment>
<evidence type="ECO:0000256" key="6">
    <source>
        <dbReference type="SAM" id="Phobius"/>
    </source>
</evidence>
<keyword evidence="9" id="KW-1185">Reference proteome</keyword>
<dbReference type="RefSeq" id="WP_132570940.1">
    <property type="nucleotide sequence ID" value="NZ_CBCSGL010000008.1"/>
</dbReference>
<feature type="region of interest" description="Disordered" evidence="5">
    <location>
        <begin position="75"/>
        <end position="100"/>
    </location>
</feature>
<keyword evidence="3 6" id="KW-1133">Transmembrane helix</keyword>
<dbReference type="Proteomes" id="UP000295110">
    <property type="component" value="Unassembled WGS sequence"/>
</dbReference>
<evidence type="ECO:0000256" key="4">
    <source>
        <dbReference type="ARBA" id="ARBA00023136"/>
    </source>
</evidence>
<name>A0A4R3V998_ROSSA</name>
<keyword evidence="2 6" id="KW-0812">Transmembrane</keyword>
<evidence type="ECO:0000259" key="7">
    <source>
        <dbReference type="Pfam" id="PF06305"/>
    </source>
</evidence>
<proteinExistence type="predicted"/>
<feature type="transmembrane region" description="Helical" evidence="6">
    <location>
        <begin position="42"/>
        <end position="65"/>
    </location>
</feature>
<dbReference type="AlphaFoldDB" id="A0A4R3V998"/>
<dbReference type="GO" id="GO:0005886">
    <property type="term" value="C:plasma membrane"/>
    <property type="evidence" value="ECO:0007669"/>
    <property type="project" value="InterPro"/>
</dbReference>
<keyword evidence="1" id="KW-1003">Cell membrane</keyword>
<dbReference type="Pfam" id="PF06305">
    <property type="entry name" value="LapA_dom"/>
    <property type="match status" value="1"/>
</dbReference>
<feature type="domain" description="Lipopolysaccharide assembly protein A" evidence="7">
    <location>
        <begin position="22"/>
        <end position="74"/>
    </location>
</feature>
<protein>
    <submittedName>
        <fullName evidence="8">Putative integral membrane protein</fullName>
    </submittedName>
</protein>
<feature type="compositionally biased region" description="Pro residues" evidence="5">
    <location>
        <begin position="79"/>
        <end position="89"/>
    </location>
</feature>
<sequence length="100" mass="11170">MRTLVWLLRALLFFTLFAFALNNSHEAVVRWFFGHEWRAPQVIIVLLAFGLGAAFGVLAMVPAWWRHRRAAQRIEPQPAAAPTPAPEAPAVPYAAHQDGV</sequence>
<evidence type="ECO:0000256" key="5">
    <source>
        <dbReference type="SAM" id="MobiDB-lite"/>
    </source>
</evidence>
<dbReference type="InterPro" id="IPR010445">
    <property type="entry name" value="LapA_dom"/>
</dbReference>